<sequence>MMKAGTTVMMRMTLGQIRMSTQKQLKKKMRLILLMKMKAGKKTKVHMYPLLQSRLRLHHSAPVNRSFGALQGNGSERRQRASLTPLLVRAAILRNFTPIPRMTIPIQRSTECHLLPHLLLRHPRKQRKRG</sequence>
<reference evidence="1" key="1">
    <citation type="submission" date="2011-04" db="EMBL/GenBank/DDBJ databases">
        <title>Evolution of plant cell wall degrading machinery underlies the functional diversity of forest fungi.</title>
        <authorList>
            <consortium name="US DOE Joint Genome Institute (JGI-PGF)"/>
            <person name="Eastwood D.C."/>
            <person name="Floudas D."/>
            <person name="Binder M."/>
            <person name="Majcherczyk A."/>
            <person name="Schneider P."/>
            <person name="Aerts A."/>
            <person name="Asiegbu F.O."/>
            <person name="Baker S.E."/>
            <person name="Barry K."/>
            <person name="Bendiksby M."/>
            <person name="Blumentritt M."/>
            <person name="Coutinho P.M."/>
            <person name="Cullen D."/>
            <person name="Cullen D."/>
            <person name="Gathman A."/>
            <person name="Goodell B."/>
            <person name="Henrissat B."/>
            <person name="Ihrmark K."/>
            <person name="Kauserud H."/>
            <person name="Kohler A."/>
            <person name="LaButti K."/>
            <person name="Lapidus A."/>
            <person name="Lavin J.L."/>
            <person name="Lee Y.-H."/>
            <person name="Lindquist E."/>
            <person name="Lilly W."/>
            <person name="Lucas S."/>
            <person name="Morin E."/>
            <person name="Murat C."/>
            <person name="Oguiza J.A."/>
            <person name="Park J."/>
            <person name="Pisabarro A.G."/>
            <person name="Riley R."/>
            <person name="Rosling A."/>
            <person name="Salamov A."/>
            <person name="Schmidt O."/>
            <person name="Schmutz J."/>
            <person name="Skrede I."/>
            <person name="Stenlid J."/>
            <person name="Wiebenga A."/>
            <person name="Xie X."/>
            <person name="Kues U."/>
            <person name="Hibbett D.S."/>
            <person name="Hoffmeister D."/>
            <person name="Hogberg N."/>
            <person name="Martin F."/>
            <person name="Grigoriev I.V."/>
            <person name="Watkinson S.C."/>
        </authorList>
    </citation>
    <scope>NUCLEOTIDE SEQUENCE</scope>
    <source>
        <strain evidence="1">S7.9</strain>
    </source>
</reference>
<organism>
    <name type="scientific">Serpula lacrymans var. lacrymans (strain S7.9)</name>
    <name type="common">Dry rot fungus</name>
    <dbReference type="NCBI Taxonomy" id="578457"/>
    <lineage>
        <taxon>Eukaryota</taxon>
        <taxon>Fungi</taxon>
        <taxon>Dikarya</taxon>
        <taxon>Basidiomycota</taxon>
        <taxon>Agaricomycotina</taxon>
        <taxon>Agaricomycetes</taxon>
        <taxon>Agaricomycetidae</taxon>
        <taxon>Boletales</taxon>
        <taxon>Coniophorineae</taxon>
        <taxon>Serpulaceae</taxon>
        <taxon>Serpula</taxon>
    </lineage>
</organism>
<evidence type="ECO:0000313" key="1">
    <source>
        <dbReference type="EMBL" id="EGO27174.1"/>
    </source>
</evidence>
<name>F8NPG4_SERL9</name>
<protein>
    <submittedName>
        <fullName evidence="1">Uncharacterized protein</fullName>
    </submittedName>
</protein>
<dbReference type="Proteomes" id="UP000008064">
    <property type="component" value="Unassembled WGS sequence"/>
</dbReference>
<accession>F8NPG4</accession>
<proteinExistence type="predicted"/>
<dbReference type="GeneID" id="18818033"/>
<dbReference type="EMBL" id="GL945431">
    <property type="protein sequence ID" value="EGO27174.1"/>
    <property type="molecule type" value="Genomic_DNA"/>
</dbReference>
<dbReference type="HOGENOM" id="CLU_1939425_0_0_1"/>
<dbReference type="AlphaFoldDB" id="F8NPG4"/>
<dbReference type="RefSeq" id="XP_007315265.1">
    <property type="nucleotide sequence ID" value="XM_007315203.1"/>
</dbReference>
<dbReference type="KEGG" id="sla:SERLADRAFT_460108"/>
<gene>
    <name evidence="1" type="ORF">SERLADRAFT_460108</name>
</gene>